<evidence type="ECO:0000313" key="4">
    <source>
        <dbReference type="Proteomes" id="UP000618319"/>
    </source>
</evidence>
<dbReference type="PANTHER" id="PTHR43053">
    <property type="entry name" value="GLYCOSIDASE FAMILY 31"/>
    <property type="match status" value="1"/>
</dbReference>
<reference evidence="3 4" key="1">
    <citation type="submission" date="2018-02" db="EMBL/GenBank/DDBJ databases">
        <title>Sphingobacterium KA21.</title>
        <authorList>
            <person name="Vasarhelyi B.M."/>
            <person name="Deshmukh S."/>
            <person name="Balint B."/>
            <person name="Kukolya J."/>
        </authorList>
    </citation>
    <scope>NUCLEOTIDE SEQUENCE [LARGE SCALE GENOMIC DNA]</scope>
    <source>
        <strain evidence="3 4">Ka21</strain>
    </source>
</reference>
<dbReference type="PANTHER" id="PTHR43053:SF3">
    <property type="entry name" value="ALPHA-GALACTOSIDASE C-RELATED"/>
    <property type="match status" value="1"/>
</dbReference>
<accession>A0ABR9T9G2</accession>
<evidence type="ECO:0000313" key="3">
    <source>
        <dbReference type="EMBL" id="MBE8721994.1"/>
    </source>
</evidence>
<evidence type="ECO:0000256" key="1">
    <source>
        <dbReference type="ARBA" id="ARBA00022801"/>
    </source>
</evidence>
<protein>
    <recommendedName>
        <fullName evidence="5">Alpha-galactosidase</fullName>
    </recommendedName>
</protein>
<dbReference type="InterPro" id="IPR013785">
    <property type="entry name" value="Aldolase_TIM"/>
</dbReference>
<keyword evidence="1" id="KW-0378">Hydrolase</keyword>
<dbReference type="EMBL" id="PSKQ01000022">
    <property type="protein sequence ID" value="MBE8721994.1"/>
    <property type="molecule type" value="Genomic_DNA"/>
</dbReference>
<comment type="caution">
    <text evidence="3">The sequence shown here is derived from an EMBL/GenBank/DDBJ whole genome shotgun (WGS) entry which is preliminary data.</text>
</comment>
<evidence type="ECO:0008006" key="5">
    <source>
        <dbReference type="Google" id="ProtNLM"/>
    </source>
</evidence>
<gene>
    <name evidence="3" type="ORF">C4F40_14790</name>
</gene>
<dbReference type="Gene3D" id="3.20.20.70">
    <property type="entry name" value="Aldolase class I"/>
    <property type="match status" value="1"/>
</dbReference>
<dbReference type="InterPro" id="IPR017853">
    <property type="entry name" value="GH"/>
</dbReference>
<dbReference type="Pfam" id="PF02065">
    <property type="entry name" value="Melibiase"/>
    <property type="match status" value="1"/>
</dbReference>
<sequence length="852" mass="96797">MMNYTISSFVLIKRVCLFIAFVAAVTRVSGEIKWDGRSLTIENDKMKQVISFDRGKVLPTTIWLKDLNRELLVQGSDVPWFEFVLDGKVVNALQSSWQYHHHTVRTLSNGGEELLLQIVGQKQWKGLIVEIVKQYFPESSLTREMLRLKVVNKQSFHLQKLDGKLHFVFPQYAFVDHGVSAAVKETRIGTYAQEILPDFDPSRTWDQRNPVNNLAYAHMFAPDSLHFTLHEGQTSLTKGPFQTVELDGYTILSAYEHASQDTRRGFQTMYQANSDNAFKNDDAQGVVGESNLDSTDESLWFLGTETTKKGHTLTLATKILRGGYLQNEPVTRAKSYETVWTAIACYQDVAQTNEVVHRYVLEQITDHSLSRKPLYYYNTWGMQRAAGDVRAIYTEERIKEEIGYAASLGVDLFVLDDGWEVTQGVWTPNERLVQGIAPLIEEIKQKGMIPGIWMSPMGIDATAERFKAHPEWVILDKQGNPVKGQWNHPVFDVVSDFYDVFVDDCKWLIDQGARFFKWDAVNSFPSSLPGLHHGDDLHSPQERKDRYDYLVPFYMTKAMRELREYHPDVVVEIDLTEPQRCLVGLMPLQEGKFFWMNNGASAYGDYSTHRAKSMRGIINRFSGILPLQVFTFAVYPHNAAPFYAQRYNVNTALVAGRGFWGNLKQLNEGQRSSVYALVSKQKRVLPHISHLPIQVMGKVGASPELYSSIDREKSFGQVVGFSGSALSYDHRVEVVGKQLLAVLNHSYSLTENGLHLPFQFVMPDDTREAFILGNNDAGISIVSSTGWLNDVVLENNSLTVQIGSDTELVIRFSTKVSEMWVDGEKQKSQSKLDEGLLKYTRKAGETLRINWE</sequence>
<name>A0ABR9T9G2_9SPHI</name>
<proteinExistence type="predicted"/>
<organism evidence="3 4">
    <name type="scientific">Sphingobacterium pedocola</name>
    <dbReference type="NCBI Taxonomy" id="2082722"/>
    <lineage>
        <taxon>Bacteria</taxon>
        <taxon>Pseudomonadati</taxon>
        <taxon>Bacteroidota</taxon>
        <taxon>Sphingobacteriia</taxon>
        <taxon>Sphingobacteriales</taxon>
        <taxon>Sphingobacteriaceae</taxon>
        <taxon>Sphingobacterium</taxon>
    </lineage>
</organism>
<keyword evidence="4" id="KW-1185">Reference proteome</keyword>
<dbReference type="Proteomes" id="UP000618319">
    <property type="component" value="Unassembled WGS sequence"/>
</dbReference>
<evidence type="ECO:0000256" key="2">
    <source>
        <dbReference type="ARBA" id="ARBA00023295"/>
    </source>
</evidence>
<keyword evidence="2" id="KW-0326">Glycosidase</keyword>
<dbReference type="InterPro" id="IPR050985">
    <property type="entry name" value="Alpha-glycosidase_related"/>
</dbReference>
<dbReference type="SUPFAM" id="SSF51445">
    <property type="entry name" value="(Trans)glycosidases"/>
    <property type="match status" value="1"/>
</dbReference>